<gene>
    <name evidence="1" type="ORF">AVDCRST_MAG68-5067</name>
</gene>
<protein>
    <submittedName>
        <fullName evidence="1">Uncharacterized protein</fullName>
    </submittedName>
</protein>
<organism evidence="1">
    <name type="scientific">uncultured Gemmatimonadota bacterium</name>
    <dbReference type="NCBI Taxonomy" id="203437"/>
    <lineage>
        <taxon>Bacteria</taxon>
        <taxon>Pseudomonadati</taxon>
        <taxon>Gemmatimonadota</taxon>
        <taxon>environmental samples</taxon>
    </lineage>
</organism>
<dbReference type="EMBL" id="CADCTW010000217">
    <property type="protein sequence ID" value="CAA9364691.1"/>
    <property type="molecule type" value="Genomic_DNA"/>
</dbReference>
<sequence length="117" mass="13810">MIAGLRRLAFHELRGVLQRWSDPQRQFRDHASELSRRQAILHGHQQRDADEEVYQQGRALIERDEADRERRDDLARDVAREWARMGQRERLRAALVEPSFVGALDRLLLAYLPDDPK</sequence>
<accession>A0A6J4MP07</accession>
<dbReference type="AlphaFoldDB" id="A0A6J4MP07"/>
<evidence type="ECO:0000313" key="1">
    <source>
        <dbReference type="EMBL" id="CAA9364691.1"/>
    </source>
</evidence>
<reference evidence="1" key="1">
    <citation type="submission" date="2020-02" db="EMBL/GenBank/DDBJ databases">
        <authorList>
            <person name="Meier V. D."/>
        </authorList>
    </citation>
    <scope>NUCLEOTIDE SEQUENCE</scope>
    <source>
        <strain evidence="1">AVDCRST_MAG68</strain>
    </source>
</reference>
<name>A0A6J4MP07_9BACT</name>
<proteinExistence type="predicted"/>